<name>N1W8M1_9LEPT</name>
<evidence type="ECO:0000256" key="1">
    <source>
        <dbReference type="ARBA" id="ARBA00005564"/>
    </source>
</evidence>
<feature type="signal peptide" evidence="3">
    <location>
        <begin position="1"/>
        <end position="21"/>
    </location>
</feature>
<dbReference type="EMBL" id="AOGY02000049">
    <property type="protein sequence ID" value="EMY69800.1"/>
    <property type="molecule type" value="Genomic_DNA"/>
</dbReference>
<evidence type="ECO:0000256" key="2">
    <source>
        <dbReference type="ARBA" id="ARBA00022526"/>
    </source>
</evidence>
<protein>
    <submittedName>
        <fullName evidence="4">Lactonase, 7-bladed beta-propeller domain protein</fullName>
    </submittedName>
</protein>
<dbReference type="RefSeq" id="WP_002982000.1">
    <property type="nucleotide sequence ID" value="NZ_AOGY02000049.1"/>
</dbReference>
<dbReference type="PANTHER" id="PTHR30344:SF1">
    <property type="entry name" value="6-PHOSPHOGLUCONOLACTONASE"/>
    <property type="match status" value="1"/>
</dbReference>
<keyword evidence="3" id="KW-0732">Signal</keyword>
<evidence type="ECO:0000313" key="5">
    <source>
        <dbReference type="Proteomes" id="UP000012227"/>
    </source>
</evidence>
<gene>
    <name evidence="4" type="ORF">LEP1GSC199_1498</name>
</gene>
<dbReference type="SUPFAM" id="SSF51004">
    <property type="entry name" value="C-terminal (heme d1) domain of cytochrome cd1-nitrite reductase"/>
    <property type="match status" value="1"/>
</dbReference>
<dbReference type="Gene3D" id="2.130.10.10">
    <property type="entry name" value="YVTN repeat-like/Quinoprotein amine dehydrogenase"/>
    <property type="match status" value="2"/>
</dbReference>
<comment type="similarity">
    <text evidence="1">Belongs to the cycloisomerase 2 family.</text>
</comment>
<dbReference type="InterPro" id="IPR019405">
    <property type="entry name" value="Lactonase_7-beta_prop"/>
</dbReference>
<evidence type="ECO:0000313" key="4">
    <source>
        <dbReference type="EMBL" id="EMY69800.1"/>
    </source>
</evidence>
<dbReference type="Proteomes" id="UP000012227">
    <property type="component" value="Unassembled WGS sequence"/>
</dbReference>
<dbReference type="Pfam" id="PF10282">
    <property type="entry name" value="Lactonase"/>
    <property type="match status" value="2"/>
</dbReference>
<dbReference type="GO" id="GO:0017057">
    <property type="term" value="F:6-phosphogluconolactonase activity"/>
    <property type="evidence" value="ECO:0007669"/>
    <property type="project" value="TreeGrafter"/>
</dbReference>
<sequence>MKNQINIVNLFLITTSLFLHLQCAPAKLNSTCDPESESFAMTALLEFGSTDGSFLCPILSGFSPLRLDYGTDFFVMRQEETIGILKPVSSEPITHCESSPSLPLGIVLDESNCALSGTPLVGMNATKFMITAKSQHKQITIPLVIKSLFIPKFAFVANIGSGLINSYTINATSGVLGAGGFVAAGGGPESMALSTNQKYLTVANRNTNDLSQFSINPLNGNLTIVETISSGGTIPIAVVYHPSKDLLYIRNSDNIATFSVSPQTGDLTLINTTSNVPDSSGIAIDPLGNFLYVASFNANLINSFGIDPVTGFLNPNPIHSIPSGSRPRRLVTHANGKTMYVAYENSSNISTYQIDVNTGSMSSIFPDTPSTGVVSGAIVSDPVGKFVYMANRDTNTISMYATSSTNGELIPMSPNTVATGNGPLGIDVDPSGKFLYNTNMTDSTAGIFTINQANGNLSPNGSIGTSTSPAVIVTAGSNP</sequence>
<organism evidence="4 5">
    <name type="scientific">Leptospira vanthielii serovar Holland str. Waz Holland = ATCC 700522</name>
    <dbReference type="NCBI Taxonomy" id="1218591"/>
    <lineage>
        <taxon>Bacteria</taxon>
        <taxon>Pseudomonadati</taxon>
        <taxon>Spirochaetota</taxon>
        <taxon>Spirochaetia</taxon>
        <taxon>Leptospirales</taxon>
        <taxon>Leptospiraceae</taxon>
        <taxon>Leptospira</taxon>
    </lineage>
</organism>
<evidence type="ECO:0000256" key="3">
    <source>
        <dbReference type="SAM" id="SignalP"/>
    </source>
</evidence>
<dbReference type="GO" id="GO:0006006">
    <property type="term" value="P:glucose metabolic process"/>
    <property type="evidence" value="ECO:0007669"/>
    <property type="project" value="UniProtKB-KW"/>
</dbReference>
<keyword evidence="2" id="KW-0313">Glucose metabolism</keyword>
<dbReference type="STRING" id="1218591.LEP1GSC199_1498"/>
<feature type="chain" id="PRO_5004113547" evidence="3">
    <location>
        <begin position="22"/>
        <end position="479"/>
    </location>
</feature>
<proteinExistence type="inferred from homology"/>
<keyword evidence="2" id="KW-0119">Carbohydrate metabolism</keyword>
<dbReference type="AlphaFoldDB" id="N1W8M1"/>
<dbReference type="PANTHER" id="PTHR30344">
    <property type="entry name" value="6-PHOSPHOGLUCONOLACTONASE-RELATED"/>
    <property type="match status" value="1"/>
</dbReference>
<dbReference type="InterPro" id="IPR011048">
    <property type="entry name" value="Haem_d1_sf"/>
</dbReference>
<comment type="caution">
    <text evidence="4">The sequence shown here is derived from an EMBL/GenBank/DDBJ whole genome shotgun (WGS) entry which is preliminary data.</text>
</comment>
<reference evidence="4 5" key="1">
    <citation type="submission" date="2013-03" db="EMBL/GenBank/DDBJ databases">
        <authorList>
            <person name="Harkins D.M."/>
            <person name="Durkin A.S."/>
            <person name="Brinkac L.M."/>
            <person name="Haft D.H."/>
            <person name="Selengut J.D."/>
            <person name="Sanka R."/>
            <person name="DePew J."/>
            <person name="Purushe J."/>
            <person name="Galloway R.L."/>
            <person name="Vinetz J.M."/>
            <person name="Sutton G.G."/>
            <person name="Nierman W.C."/>
            <person name="Fouts D.E."/>
        </authorList>
    </citation>
    <scope>NUCLEOTIDE SEQUENCE [LARGE SCALE GENOMIC DNA]</scope>
    <source>
        <strain evidence="4 5">Waz Holland</strain>
    </source>
</reference>
<dbReference type="InterPro" id="IPR050282">
    <property type="entry name" value="Cycloisomerase_2"/>
</dbReference>
<accession>N1W8M1</accession>
<dbReference type="InterPro" id="IPR015943">
    <property type="entry name" value="WD40/YVTN_repeat-like_dom_sf"/>
</dbReference>